<accession>A0A4Z2IKW1</accession>
<feature type="region of interest" description="Disordered" evidence="1">
    <location>
        <begin position="1"/>
        <end position="48"/>
    </location>
</feature>
<feature type="compositionally biased region" description="Basic and acidic residues" evidence="1">
    <location>
        <begin position="169"/>
        <end position="180"/>
    </location>
</feature>
<evidence type="ECO:0000313" key="2">
    <source>
        <dbReference type="EMBL" id="TNN77823.1"/>
    </source>
</evidence>
<comment type="caution">
    <text evidence="2">The sequence shown here is derived from an EMBL/GenBank/DDBJ whole genome shotgun (WGS) entry which is preliminary data.</text>
</comment>
<feature type="compositionally biased region" description="Polar residues" evidence="1">
    <location>
        <begin position="14"/>
        <end position="38"/>
    </location>
</feature>
<sequence>MEGLETSRVEEWAESQQGSGTADASTKVTTGSSQNWRSKQGYAEFKAGQGEEGAKCSWSCGEQSQTHENVLTDPTLACSWSLGNFHPNPPSGYDTLQGQHFCHSHSPHGETMAQPAQRSPTAGPISAKSEQITSSDSSSEQNTTDRLRPAWRLVQVSPRWEPTPRCQGRGREARENQSQD</sequence>
<proteinExistence type="predicted"/>
<dbReference type="Proteomes" id="UP000314294">
    <property type="component" value="Unassembled WGS sequence"/>
</dbReference>
<protein>
    <submittedName>
        <fullName evidence="2">Uncharacterized protein</fullName>
    </submittedName>
</protein>
<evidence type="ECO:0000313" key="3">
    <source>
        <dbReference type="Proteomes" id="UP000314294"/>
    </source>
</evidence>
<reference evidence="2 3" key="1">
    <citation type="submission" date="2019-03" db="EMBL/GenBank/DDBJ databases">
        <title>First draft genome of Liparis tanakae, snailfish: a comprehensive survey of snailfish specific genes.</title>
        <authorList>
            <person name="Kim W."/>
            <person name="Song I."/>
            <person name="Jeong J.-H."/>
            <person name="Kim D."/>
            <person name="Kim S."/>
            <person name="Ryu S."/>
            <person name="Song J.Y."/>
            <person name="Lee S.K."/>
        </authorList>
    </citation>
    <scope>NUCLEOTIDE SEQUENCE [LARGE SCALE GENOMIC DNA]</scope>
    <source>
        <tissue evidence="2">Muscle</tissue>
    </source>
</reference>
<feature type="compositionally biased region" description="Basic and acidic residues" evidence="1">
    <location>
        <begin position="1"/>
        <end position="11"/>
    </location>
</feature>
<feature type="compositionally biased region" description="Low complexity" evidence="1">
    <location>
        <begin position="129"/>
        <end position="142"/>
    </location>
</feature>
<evidence type="ECO:0000256" key="1">
    <source>
        <dbReference type="SAM" id="MobiDB-lite"/>
    </source>
</evidence>
<dbReference type="EMBL" id="SRLO01000079">
    <property type="protein sequence ID" value="TNN77823.1"/>
    <property type="molecule type" value="Genomic_DNA"/>
</dbReference>
<keyword evidence="3" id="KW-1185">Reference proteome</keyword>
<feature type="region of interest" description="Disordered" evidence="1">
    <location>
        <begin position="83"/>
        <end position="180"/>
    </location>
</feature>
<gene>
    <name evidence="2" type="ORF">EYF80_011880</name>
</gene>
<dbReference type="AlphaFoldDB" id="A0A4Z2IKW1"/>
<organism evidence="2 3">
    <name type="scientific">Liparis tanakae</name>
    <name type="common">Tanaka's snailfish</name>
    <dbReference type="NCBI Taxonomy" id="230148"/>
    <lineage>
        <taxon>Eukaryota</taxon>
        <taxon>Metazoa</taxon>
        <taxon>Chordata</taxon>
        <taxon>Craniata</taxon>
        <taxon>Vertebrata</taxon>
        <taxon>Euteleostomi</taxon>
        <taxon>Actinopterygii</taxon>
        <taxon>Neopterygii</taxon>
        <taxon>Teleostei</taxon>
        <taxon>Neoteleostei</taxon>
        <taxon>Acanthomorphata</taxon>
        <taxon>Eupercaria</taxon>
        <taxon>Perciformes</taxon>
        <taxon>Cottioidei</taxon>
        <taxon>Cottales</taxon>
        <taxon>Liparidae</taxon>
        <taxon>Liparis</taxon>
    </lineage>
</organism>
<name>A0A4Z2IKW1_9TELE</name>